<dbReference type="PROSITE" id="PS00086">
    <property type="entry name" value="CYTOCHROME_P450"/>
    <property type="match status" value="1"/>
</dbReference>
<dbReference type="Pfam" id="PF00067">
    <property type="entry name" value="p450"/>
    <property type="match status" value="3"/>
</dbReference>
<comment type="caution">
    <text evidence="7">The sequence shown here is derived from an EMBL/GenBank/DDBJ whole genome shotgun (WGS) entry which is preliminary data.</text>
</comment>
<keyword evidence="6" id="KW-0560">Oxidoreductase</keyword>
<dbReference type="Gene3D" id="1.10.630.10">
    <property type="entry name" value="Cytochrome P450"/>
    <property type="match status" value="2"/>
</dbReference>
<dbReference type="SUPFAM" id="SSF48264">
    <property type="entry name" value="Cytochrome P450"/>
    <property type="match status" value="1"/>
</dbReference>
<evidence type="ECO:0000256" key="4">
    <source>
        <dbReference type="ARBA" id="ARBA00022723"/>
    </source>
</evidence>
<evidence type="ECO:0000313" key="8">
    <source>
        <dbReference type="Proteomes" id="UP000826234"/>
    </source>
</evidence>
<keyword evidence="3 6" id="KW-0349">Heme</keyword>
<dbReference type="Proteomes" id="UP000826234">
    <property type="component" value="Unassembled WGS sequence"/>
</dbReference>
<evidence type="ECO:0000256" key="5">
    <source>
        <dbReference type="ARBA" id="ARBA00023004"/>
    </source>
</evidence>
<dbReference type="PANTHER" id="PTHR24300:SF1">
    <property type="entry name" value="CYTOCHROME P450 2D6-RELATED"/>
    <property type="match status" value="1"/>
</dbReference>
<dbReference type="PANTHER" id="PTHR24300">
    <property type="entry name" value="CYTOCHROME P450 508A4-RELATED"/>
    <property type="match status" value="1"/>
</dbReference>
<comment type="similarity">
    <text evidence="2 6">Belongs to the cytochrome P450 family.</text>
</comment>
<evidence type="ECO:0000256" key="1">
    <source>
        <dbReference type="ARBA" id="ARBA00001971"/>
    </source>
</evidence>
<dbReference type="InterPro" id="IPR050182">
    <property type="entry name" value="Cytochrome_P450_fam2"/>
</dbReference>
<dbReference type="InterPro" id="IPR036396">
    <property type="entry name" value="Cyt_P450_sf"/>
</dbReference>
<gene>
    <name evidence="7" type="ORF">JD844_028252</name>
</gene>
<dbReference type="InterPro" id="IPR002401">
    <property type="entry name" value="Cyt_P450_E_grp-I"/>
</dbReference>
<proteinExistence type="inferred from homology"/>
<keyword evidence="6" id="KW-0503">Monooxygenase</keyword>
<evidence type="ECO:0000256" key="2">
    <source>
        <dbReference type="ARBA" id="ARBA00010617"/>
    </source>
</evidence>
<sequence>MMFTPVSVILPATSWLWCQVSSCWNNLTAVSISLILLALALLLDYEKRRKRSSRCPPGPTPLPFIGNLLLLDRNNPDKSALYLKRHFGPVVSFQAGWRNYVLLNGFKIIKEALGQKAEDYVDRPSLPLLYVIGHAKKCEGKCSPFDPHNLICRAVGNIICILTFGARFEYSDEIFLKLMHLTNEILKGLTRILPQIMTAGSWFSCVPGPHHKVKKIYDDFSAIVKDIVDEHKKTRDPTFPRDLIDAFLEEIEKKYSSKEQKKQKFYLRGYDLCGMIGRVKPPAMEDQLNLPYTSAVIHEIQRCADIAPISFPFVTHKDTELADFIIPKETVVVNHLSSVLKDETMWEKPYEFYPEHFLDANGQLVKREAFLPFSAGRHSCPGEHMAKMELFIFFTSLLQHFTFCIPENSPRPTEEREFAVTVTPVPFQICAIPR</sequence>
<dbReference type="InterPro" id="IPR017972">
    <property type="entry name" value="Cyt_P450_CS"/>
</dbReference>
<keyword evidence="5 6" id="KW-0408">Iron</keyword>
<organism evidence="7 8">
    <name type="scientific">Phrynosoma platyrhinos</name>
    <name type="common">Desert horned lizard</name>
    <dbReference type="NCBI Taxonomy" id="52577"/>
    <lineage>
        <taxon>Eukaryota</taxon>
        <taxon>Metazoa</taxon>
        <taxon>Chordata</taxon>
        <taxon>Craniata</taxon>
        <taxon>Vertebrata</taxon>
        <taxon>Euteleostomi</taxon>
        <taxon>Lepidosauria</taxon>
        <taxon>Squamata</taxon>
        <taxon>Bifurcata</taxon>
        <taxon>Unidentata</taxon>
        <taxon>Episquamata</taxon>
        <taxon>Toxicofera</taxon>
        <taxon>Iguania</taxon>
        <taxon>Phrynosomatidae</taxon>
        <taxon>Phrynosomatinae</taxon>
        <taxon>Phrynosoma</taxon>
    </lineage>
</organism>
<evidence type="ECO:0000256" key="6">
    <source>
        <dbReference type="RuleBase" id="RU000461"/>
    </source>
</evidence>
<keyword evidence="8" id="KW-1185">Reference proteome</keyword>
<evidence type="ECO:0000313" key="7">
    <source>
        <dbReference type="EMBL" id="KAH0616834.1"/>
    </source>
</evidence>
<dbReference type="InterPro" id="IPR001128">
    <property type="entry name" value="Cyt_P450"/>
</dbReference>
<keyword evidence="4 6" id="KW-0479">Metal-binding</keyword>
<protein>
    <submittedName>
        <fullName evidence="7">Uncharacterized protein</fullName>
    </submittedName>
</protein>
<accession>A0ABQ7SHM8</accession>
<dbReference type="PRINTS" id="PR00385">
    <property type="entry name" value="P450"/>
</dbReference>
<dbReference type="PRINTS" id="PR00463">
    <property type="entry name" value="EP450I"/>
</dbReference>
<reference evidence="7 8" key="1">
    <citation type="journal article" date="2022" name="Gigascience">
        <title>A chromosome-level genome assembly and annotation of the desert horned lizard, Phrynosoma platyrhinos, provides insight into chromosomal rearrangements among reptiles.</title>
        <authorList>
            <person name="Koochekian N."/>
            <person name="Ascanio A."/>
            <person name="Farleigh K."/>
            <person name="Card D.C."/>
            <person name="Schield D.R."/>
            <person name="Castoe T.A."/>
            <person name="Jezkova T."/>
        </authorList>
    </citation>
    <scope>NUCLEOTIDE SEQUENCE [LARGE SCALE GENOMIC DNA]</scope>
    <source>
        <strain evidence="7">NK-2021</strain>
    </source>
</reference>
<name>A0ABQ7SHM8_PHRPL</name>
<dbReference type="EMBL" id="JAIPUX010005290">
    <property type="protein sequence ID" value="KAH0616834.1"/>
    <property type="molecule type" value="Genomic_DNA"/>
</dbReference>
<evidence type="ECO:0000256" key="3">
    <source>
        <dbReference type="ARBA" id="ARBA00022617"/>
    </source>
</evidence>
<comment type="cofactor">
    <cofactor evidence="1">
        <name>heme</name>
        <dbReference type="ChEBI" id="CHEBI:30413"/>
    </cofactor>
</comment>